<sequence length="105" mass="11510">MQAALSKYLWACPAADALAGHFSIWAKYGLAARFWPAPDYELSQVKPLNCTGVACNKVLDVFGYWYAIDIAAGLNFFGYLVGNILDPVLKCVEGHYANRSFELAG</sequence>
<keyword evidence="2" id="KW-1185">Reference proteome</keyword>
<dbReference type="RefSeq" id="WP_057847535.1">
    <property type="nucleotide sequence ID" value="NZ_LLYA01000206.1"/>
</dbReference>
<dbReference type="Proteomes" id="UP000052023">
    <property type="component" value="Unassembled WGS sequence"/>
</dbReference>
<evidence type="ECO:0000313" key="1">
    <source>
        <dbReference type="EMBL" id="KRR17727.1"/>
    </source>
</evidence>
<comment type="caution">
    <text evidence="1">The sequence shown here is derived from an EMBL/GenBank/DDBJ whole genome shotgun (WGS) entry which is preliminary data.</text>
</comment>
<protein>
    <submittedName>
        <fullName evidence="1">Uncharacterized protein</fullName>
    </submittedName>
</protein>
<proteinExistence type="predicted"/>
<accession>A0A0R3MI32</accession>
<dbReference type="EMBL" id="LLYA01000206">
    <property type="protein sequence ID" value="KRR17727.1"/>
    <property type="molecule type" value="Genomic_DNA"/>
</dbReference>
<evidence type="ECO:0000313" key="2">
    <source>
        <dbReference type="Proteomes" id="UP000052023"/>
    </source>
</evidence>
<organism evidence="1 2">
    <name type="scientific">Bradyrhizobium retamae</name>
    <dbReference type="NCBI Taxonomy" id="1300035"/>
    <lineage>
        <taxon>Bacteria</taxon>
        <taxon>Pseudomonadati</taxon>
        <taxon>Pseudomonadota</taxon>
        <taxon>Alphaproteobacteria</taxon>
        <taxon>Hyphomicrobiales</taxon>
        <taxon>Nitrobacteraceae</taxon>
        <taxon>Bradyrhizobium</taxon>
    </lineage>
</organism>
<name>A0A0R3MI32_9BRAD</name>
<gene>
    <name evidence="1" type="ORF">CQ13_35900</name>
</gene>
<dbReference type="AlphaFoldDB" id="A0A0R3MI32"/>
<reference evidence="1 2" key="1">
    <citation type="submission" date="2014-03" db="EMBL/GenBank/DDBJ databases">
        <title>Bradyrhizobium valentinum sp. nov., isolated from effective nodules of Lupinus mariae-josephae, a lupine endemic of basic-lime soils in Eastern Spain.</title>
        <authorList>
            <person name="Duran D."/>
            <person name="Rey L."/>
            <person name="Navarro A."/>
            <person name="Busquets A."/>
            <person name="Imperial J."/>
            <person name="Ruiz-Argueso T."/>
        </authorList>
    </citation>
    <scope>NUCLEOTIDE SEQUENCE [LARGE SCALE GENOMIC DNA]</scope>
    <source>
        <strain evidence="1 2">Ro19</strain>
    </source>
</reference>